<comment type="subcellular location">
    <subcellularLocation>
        <location evidence="1">Membrane</location>
        <topology evidence="1">Multi-pass membrane protein</topology>
    </subcellularLocation>
</comment>
<accession>A0A4Z0YLU8</accession>
<evidence type="ECO:0000313" key="8">
    <source>
        <dbReference type="EMBL" id="TGJ85239.1"/>
    </source>
</evidence>
<feature type="transmembrane region" description="Helical" evidence="7">
    <location>
        <begin position="276"/>
        <end position="296"/>
    </location>
</feature>
<comment type="caution">
    <text evidence="8">The sequence shown here is derived from an EMBL/GenBank/DDBJ whole genome shotgun (WGS) entry which is preliminary data.</text>
</comment>
<evidence type="ECO:0000256" key="4">
    <source>
        <dbReference type="ARBA" id="ARBA00022989"/>
    </source>
</evidence>
<evidence type="ECO:0000313" key="9">
    <source>
        <dbReference type="Proteomes" id="UP000297716"/>
    </source>
</evidence>
<keyword evidence="9" id="KW-1185">Reference proteome</keyword>
<dbReference type="OrthoDB" id="3257095at2759"/>
<feature type="transmembrane region" description="Helical" evidence="7">
    <location>
        <begin position="438"/>
        <end position="464"/>
    </location>
</feature>
<dbReference type="Gene3D" id="1.20.1740.10">
    <property type="entry name" value="Amino acid/polyamine transporter I"/>
    <property type="match status" value="1"/>
</dbReference>
<gene>
    <name evidence="8" type="ORF">E0Z10_g3526</name>
</gene>
<dbReference type="AlphaFoldDB" id="A0A4Z0YLU8"/>
<keyword evidence="4 7" id="KW-1133">Transmembrane helix</keyword>
<evidence type="ECO:0000256" key="7">
    <source>
        <dbReference type="SAM" id="Phobius"/>
    </source>
</evidence>
<dbReference type="Proteomes" id="UP000297716">
    <property type="component" value="Unassembled WGS sequence"/>
</dbReference>
<evidence type="ECO:0000256" key="3">
    <source>
        <dbReference type="ARBA" id="ARBA00022692"/>
    </source>
</evidence>
<evidence type="ECO:0008006" key="10">
    <source>
        <dbReference type="Google" id="ProtNLM"/>
    </source>
</evidence>
<dbReference type="PANTHER" id="PTHR45649">
    <property type="entry name" value="AMINO-ACID PERMEASE BAT1"/>
    <property type="match status" value="1"/>
</dbReference>
<feature type="transmembrane region" description="Helical" evidence="7">
    <location>
        <begin position="235"/>
        <end position="256"/>
    </location>
</feature>
<feature type="transmembrane region" description="Helical" evidence="7">
    <location>
        <begin position="111"/>
        <end position="136"/>
    </location>
</feature>
<feature type="transmembrane region" description="Helical" evidence="7">
    <location>
        <begin position="533"/>
        <end position="557"/>
    </location>
</feature>
<evidence type="ECO:0000256" key="6">
    <source>
        <dbReference type="SAM" id="MobiDB-lite"/>
    </source>
</evidence>
<keyword evidence="5 7" id="KW-0472">Membrane</keyword>
<feature type="transmembrane region" description="Helical" evidence="7">
    <location>
        <begin position="414"/>
        <end position="432"/>
    </location>
</feature>
<organism evidence="8 9">
    <name type="scientific">Xylaria hypoxylon</name>
    <dbReference type="NCBI Taxonomy" id="37992"/>
    <lineage>
        <taxon>Eukaryota</taxon>
        <taxon>Fungi</taxon>
        <taxon>Dikarya</taxon>
        <taxon>Ascomycota</taxon>
        <taxon>Pezizomycotina</taxon>
        <taxon>Sordariomycetes</taxon>
        <taxon>Xylariomycetidae</taxon>
        <taxon>Xylariales</taxon>
        <taxon>Xylariaceae</taxon>
        <taxon>Xylaria</taxon>
    </lineage>
</organism>
<dbReference type="Pfam" id="PF13520">
    <property type="entry name" value="AA_permease_2"/>
    <property type="match status" value="1"/>
</dbReference>
<feature type="transmembrane region" description="Helical" evidence="7">
    <location>
        <begin position="157"/>
        <end position="187"/>
    </location>
</feature>
<dbReference type="PANTHER" id="PTHR45649:SF1">
    <property type="entry name" value="TRANSPORTER, PUTATIVE (EUROFUNG)-RELATED"/>
    <property type="match status" value="1"/>
</dbReference>
<dbReference type="GO" id="GO:0022857">
    <property type="term" value="F:transmembrane transporter activity"/>
    <property type="evidence" value="ECO:0007669"/>
    <property type="project" value="InterPro"/>
</dbReference>
<feature type="transmembrane region" description="Helical" evidence="7">
    <location>
        <begin position="317"/>
        <end position="336"/>
    </location>
</feature>
<evidence type="ECO:0000256" key="1">
    <source>
        <dbReference type="ARBA" id="ARBA00004141"/>
    </source>
</evidence>
<feature type="region of interest" description="Disordered" evidence="6">
    <location>
        <begin position="1"/>
        <end position="20"/>
    </location>
</feature>
<protein>
    <recommendedName>
        <fullName evidence="10">Amino acid permease/ SLC12A domain-containing protein</fullName>
    </recommendedName>
</protein>
<dbReference type="EMBL" id="SKBN01000050">
    <property type="protein sequence ID" value="TGJ85239.1"/>
    <property type="molecule type" value="Genomic_DNA"/>
</dbReference>
<feature type="compositionally biased region" description="Basic and acidic residues" evidence="6">
    <location>
        <begin position="1"/>
        <end position="10"/>
    </location>
</feature>
<evidence type="ECO:0000256" key="5">
    <source>
        <dbReference type="ARBA" id="ARBA00023136"/>
    </source>
</evidence>
<dbReference type="STRING" id="37992.A0A4Z0YLU8"/>
<keyword evidence="3 7" id="KW-0812">Transmembrane</keyword>
<dbReference type="InterPro" id="IPR002293">
    <property type="entry name" value="AA/rel_permease1"/>
</dbReference>
<dbReference type="GO" id="GO:0016020">
    <property type="term" value="C:membrane"/>
    <property type="evidence" value="ECO:0007669"/>
    <property type="project" value="UniProtKB-SubCell"/>
</dbReference>
<feature type="transmembrane region" description="Helical" evidence="7">
    <location>
        <begin position="501"/>
        <end position="521"/>
    </location>
</feature>
<name>A0A4Z0YLU8_9PEZI</name>
<proteinExistence type="predicted"/>
<evidence type="ECO:0000256" key="2">
    <source>
        <dbReference type="ARBA" id="ARBA00022448"/>
    </source>
</evidence>
<feature type="transmembrane region" description="Helical" evidence="7">
    <location>
        <begin position="207"/>
        <end position="228"/>
    </location>
</feature>
<feature type="transmembrane region" description="Helical" evidence="7">
    <location>
        <begin position="370"/>
        <end position="393"/>
    </location>
</feature>
<feature type="transmembrane region" description="Helical" evidence="7">
    <location>
        <begin position="41"/>
        <end position="58"/>
    </location>
</feature>
<sequence length="699" mass="75655">MTASLEEKGLQTELKQSVPDSSSRDDLVLARLGKKPVLKRNFGFMTILGFSCTVLITWEGSLTYVSFGAPPFSHLTNSRIARFLRDSKSIISLSPSTTGVTNASSGGPSGILYGFLVVWVGTLSVFTTLSELVSMAPTSGGQYHWVSMLAPSSSRKFLGYLTGWLAITGWQALVASGGFVTGTMIQGLILLTHPEYAAVMKNWHGTLLFWAVVLVSYGINTAVGSLLAKFEGLVLVLHILGFFAVILPLTLLSPHGTAKDVFDTWSNSGLWQTQGLSFSVGIIGNVFAFLGGDGAIHMSEEIRNAAVVVPRSLMTGLAVNGTLGFAMMVATLYSLGNVDMALAENPQYPFMSIFRHAVGSTAGATVMSSLVVVMSFSATTGCLASTSRIYWAFARDRGVPGWKSMKKISPRTSIPQNAVLVTVVIAIVLSLVNIGDSVAFNGVISMSIAGLFGSYLIAASLLLYRRVTGAIRTPHDDDTLTNTMGENLTWGPWRVRGVLGIANNAFSCVYLSYVFIFSFWPPVSDVTPQSFNWAVLGFGAVVSFTTATPSLFTLFAITYSNDIVLLHNNIIMAEASTADPVRDDTISRMNPCLSDKLIDELRQLGIPKLTFDYGGNIGMTRDERKTIIIDASKAGAGDIYKAACAAHKAWKEFSVKTKDRVYRTNRLSGLLLSQHQYRPHRFSMVFLQGFLFNLAKYLS</sequence>
<reference evidence="8 9" key="1">
    <citation type="submission" date="2019-03" db="EMBL/GenBank/DDBJ databases">
        <title>Draft genome sequence of Xylaria hypoxylon DSM 108379, a ubiquitous saprotrophic-parasitic fungi on hardwood.</title>
        <authorList>
            <person name="Buettner E."/>
            <person name="Leonhardt S."/>
            <person name="Gebauer A.M."/>
            <person name="Liers C."/>
            <person name="Hofrichter M."/>
            <person name="Kellner H."/>
        </authorList>
    </citation>
    <scope>NUCLEOTIDE SEQUENCE [LARGE SCALE GENOMIC DNA]</scope>
    <source>
        <strain evidence="8 9">DSM 108379</strain>
    </source>
</reference>
<keyword evidence="2" id="KW-0813">Transport</keyword>